<protein>
    <recommendedName>
        <fullName evidence="5">Solute carrier family 2, facilitated glucose transporter member 5</fullName>
    </recommendedName>
    <alternativeName>
        <fullName evidence="13">Fructose transporter</fullName>
    </alternativeName>
    <alternativeName>
        <fullName evidence="12">Glucose transporter type 5, small intestine</fullName>
    </alternativeName>
</protein>
<dbReference type="RefSeq" id="XP_031422252.1">
    <property type="nucleotide sequence ID" value="XM_031566392.2"/>
</dbReference>
<dbReference type="InterPro" id="IPR005829">
    <property type="entry name" value="Sugar_transporter_CS"/>
</dbReference>
<evidence type="ECO:0000256" key="12">
    <source>
        <dbReference type="ARBA" id="ARBA00029961"/>
    </source>
</evidence>
<dbReference type="NCBIfam" id="TIGR00879">
    <property type="entry name" value="SP"/>
    <property type="match status" value="1"/>
</dbReference>
<dbReference type="InterPro" id="IPR020846">
    <property type="entry name" value="MFS_dom"/>
</dbReference>
<feature type="transmembrane region" description="Helical" evidence="15">
    <location>
        <begin position="344"/>
        <end position="366"/>
    </location>
</feature>
<keyword evidence="8 18" id="KW-0762">Sugar transport</keyword>
<keyword evidence="7" id="KW-1003">Cell membrane</keyword>
<evidence type="ECO:0000256" key="4">
    <source>
        <dbReference type="ARBA" id="ARBA00007004"/>
    </source>
</evidence>
<feature type="transmembrane region" description="Helical" evidence="15">
    <location>
        <begin position="315"/>
        <end position="337"/>
    </location>
</feature>
<feature type="transmembrane region" description="Helical" evidence="15">
    <location>
        <begin position="372"/>
        <end position="390"/>
    </location>
</feature>
<dbReference type="FunFam" id="1.20.1250.20:FF:001511">
    <property type="entry name" value="Solute carrier family 2, facilitated glucose transporter member 5"/>
    <property type="match status" value="1"/>
</dbReference>
<dbReference type="InterPro" id="IPR005828">
    <property type="entry name" value="MFS_sugar_transport-like"/>
</dbReference>
<dbReference type="PANTHER" id="PTHR23503:SF32">
    <property type="entry name" value="SOLUTE CARRIER FAMILY 2, FACILITATED GLUCOSE TRANSPORTER MEMBER 5"/>
    <property type="match status" value="1"/>
</dbReference>
<evidence type="ECO:0000313" key="17">
    <source>
        <dbReference type="Proteomes" id="UP000515152"/>
    </source>
</evidence>
<keyword evidence="11 15" id="KW-0472">Membrane</keyword>
<evidence type="ECO:0000256" key="1">
    <source>
        <dbReference type="ARBA" id="ARBA00000590"/>
    </source>
</evidence>
<feature type="transmembrane region" description="Helical" evidence="15">
    <location>
        <begin position="279"/>
        <end position="300"/>
    </location>
</feature>
<feature type="transmembrane region" description="Helical" evidence="15">
    <location>
        <begin position="70"/>
        <end position="91"/>
    </location>
</feature>
<dbReference type="AlphaFoldDB" id="A0A6P8FGE1"/>
<name>A0A6P8FGE1_CLUHA</name>
<evidence type="ECO:0000256" key="2">
    <source>
        <dbReference type="ARBA" id="ARBA00004135"/>
    </source>
</evidence>
<dbReference type="GO" id="GO:0042383">
    <property type="term" value="C:sarcolemma"/>
    <property type="evidence" value="ECO:0007669"/>
    <property type="project" value="UniProtKB-SubCell"/>
</dbReference>
<dbReference type="KEGG" id="char:105898947"/>
<comment type="subcellular location">
    <subcellularLocation>
        <location evidence="2">Cell membrane</location>
        <location evidence="2">Sarcolemma</location>
    </subcellularLocation>
    <subcellularLocation>
        <location evidence="3">Cell membrane</location>
        <topology evidence="3">Multi-pass membrane protein</topology>
    </subcellularLocation>
</comment>
<evidence type="ECO:0000256" key="9">
    <source>
        <dbReference type="ARBA" id="ARBA00022692"/>
    </source>
</evidence>
<evidence type="ECO:0000256" key="14">
    <source>
        <dbReference type="RuleBase" id="RU003346"/>
    </source>
</evidence>
<evidence type="ECO:0000256" key="6">
    <source>
        <dbReference type="ARBA" id="ARBA00022448"/>
    </source>
</evidence>
<evidence type="ECO:0000256" key="11">
    <source>
        <dbReference type="ARBA" id="ARBA00023136"/>
    </source>
</evidence>
<evidence type="ECO:0000256" key="13">
    <source>
        <dbReference type="ARBA" id="ARBA00031099"/>
    </source>
</evidence>
<evidence type="ECO:0000256" key="5">
    <source>
        <dbReference type="ARBA" id="ARBA00015973"/>
    </source>
</evidence>
<dbReference type="PROSITE" id="PS50850">
    <property type="entry name" value="MFS"/>
    <property type="match status" value="1"/>
</dbReference>
<feature type="transmembrane region" description="Helical" evidence="15">
    <location>
        <begin position="440"/>
        <end position="461"/>
    </location>
</feature>
<dbReference type="PRINTS" id="PR00171">
    <property type="entry name" value="SUGRTRNSPORT"/>
</dbReference>
<reference evidence="18" key="1">
    <citation type="submission" date="2025-08" db="UniProtKB">
        <authorList>
            <consortium name="RefSeq"/>
        </authorList>
    </citation>
    <scope>IDENTIFICATION</scope>
</reference>
<evidence type="ECO:0000313" key="18">
    <source>
        <dbReference type="RefSeq" id="XP_031422252.1"/>
    </source>
</evidence>
<evidence type="ECO:0000256" key="10">
    <source>
        <dbReference type="ARBA" id="ARBA00022989"/>
    </source>
</evidence>
<evidence type="ECO:0000256" key="8">
    <source>
        <dbReference type="ARBA" id="ARBA00022597"/>
    </source>
</evidence>
<dbReference type="Proteomes" id="UP000515152">
    <property type="component" value="Chromosome 4"/>
</dbReference>
<proteinExistence type="inferred from homology"/>
<dbReference type="OrthoDB" id="4540492at2759"/>
<keyword evidence="9 15" id="KW-0812">Transmembrane</keyword>
<feature type="transmembrane region" description="Helical" evidence="15">
    <location>
        <begin position="103"/>
        <end position="123"/>
    </location>
</feature>
<dbReference type="GO" id="GO:0055056">
    <property type="term" value="F:D-glucose transmembrane transporter activity"/>
    <property type="evidence" value="ECO:0007669"/>
    <property type="project" value="TreeGrafter"/>
</dbReference>
<dbReference type="GO" id="GO:0005353">
    <property type="term" value="F:fructose transmembrane transporter activity"/>
    <property type="evidence" value="ECO:0007669"/>
    <property type="project" value="UniProtKB-ARBA"/>
</dbReference>
<dbReference type="GO" id="GO:0070837">
    <property type="term" value="P:dehydroascorbic acid transport"/>
    <property type="evidence" value="ECO:0007669"/>
    <property type="project" value="TreeGrafter"/>
</dbReference>
<sequence>MEKTGERAERKERLTLVLALATLVSTFGSSFQYGYNVAVVNSPTPYMKMFYQHAYELRYGAVMDSSLLTLLWSLTVSMYPLGGFFGSLMVGPLVNKLGRKGTLLFNNIFSIVPAIMMGLSEVANSYEMIIVARFLVGICAGLSSNVVPMYLGELAPKNLRGAIGIVPQLFITIGILTAQVFGIRYILGNREGWPIMLALTGVPAVLELLLLPFFPESPRYLLIQKGDEHAARKALQRVRGWDDVDEELSEMREEDQSERTEGRLSILNLLSFRSLRWQLISIIIMNMGQQLSGVNAIYYYADSIFLSAGVKENDIQFVTVGTGSVNVFMTVAAVFIVEASGRKLLLLLGFAICCVACFVLTIALNFQEGLSWMPYVSIACVIIYVIGHAIGPSPIPYVITTEIFRQSSRPAAFMVAGSVHWLSNFTVGLVFPYLEEGLGPYSFVIFGVICFITLVYIWAVIPETKNKTFQGISQLFAKRNRVEIKVEKAESDTKEEWDKVTAF</sequence>
<organism evidence="17 18">
    <name type="scientific">Clupea harengus</name>
    <name type="common">Atlantic herring</name>
    <dbReference type="NCBI Taxonomy" id="7950"/>
    <lineage>
        <taxon>Eukaryota</taxon>
        <taxon>Metazoa</taxon>
        <taxon>Chordata</taxon>
        <taxon>Craniata</taxon>
        <taxon>Vertebrata</taxon>
        <taxon>Euteleostomi</taxon>
        <taxon>Actinopterygii</taxon>
        <taxon>Neopterygii</taxon>
        <taxon>Teleostei</taxon>
        <taxon>Clupei</taxon>
        <taxon>Clupeiformes</taxon>
        <taxon>Clupeoidei</taxon>
        <taxon>Clupeidae</taxon>
        <taxon>Clupea</taxon>
    </lineage>
</organism>
<evidence type="ECO:0000256" key="3">
    <source>
        <dbReference type="ARBA" id="ARBA00004651"/>
    </source>
</evidence>
<dbReference type="InterPro" id="IPR036259">
    <property type="entry name" value="MFS_trans_sf"/>
</dbReference>
<dbReference type="SUPFAM" id="SSF103473">
    <property type="entry name" value="MFS general substrate transporter"/>
    <property type="match status" value="1"/>
</dbReference>
<evidence type="ECO:0000256" key="15">
    <source>
        <dbReference type="SAM" id="Phobius"/>
    </source>
</evidence>
<dbReference type="PANTHER" id="PTHR23503">
    <property type="entry name" value="SOLUTE CARRIER FAMILY 2"/>
    <property type="match status" value="1"/>
</dbReference>
<dbReference type="GO" id="GO:0046323">
    <property type="term" value="P:D-glucose import"/>
    <property type="evidence" value="ECO:0007669"/>
    <property type="project" value="TreeGrafter"/>
</dbReference>
<dbReference type="GeneID" id="105898947"/>
<dbReference type="InterPro" id="IPR045263">
    <property type="entry name" value="GLUT"/>
</dbReference>
<dbReference type="CDD" id="cd17432">
    <property type="entry name" value="MFS_GLUT_Class2"/>
    <property type="match status" value="1"/>
</dbReference>
<keyword evidence="6 14" id="KW-0813">Transport</keyword>
<accession>A0A6P8FGE1</accession>
<evidence type="ECO:0000259" key="16">
    <source>
        <dbReference type="PROSITE" id="PS50850"/>
    </source>
</evidence>
<keyword evidence="10 15" id="KW-1133">Transmembrane helix</keyword>
<dbReference type="PROSITE" id="PS00217">
    <property type="entry name" value="SUGAR_TRANSPORT_2"/>
    <property type="match status" value="1"/>
</dbReference>
<dbReference type="GO" id="GO:1990539">
    <property type="term" value="P:fructose import across plasma membrane"/>
    <property type="evidence" value="ECO:0007669"/>
    <property type="project" value="UniProtKB-ARBA"/>
</dbReference>
<feature type="transmembrane region" description="Helical" evidence="15">
    <location>
        <begin position="411"/>
        <end position="434"/>
    </location>
</feature>
<comment type="catalytic activity">
    <reaction evidence="1">
        <text>D-fructose(out) = D-fructose(in)</text>
        <dbReference type="Rhea" id="RHEA:60372"/>
        <dbReference type="ChEBI" id="CHEBI:37721"/>
    </reaction>
</comment>
<feature type="domain" description="Major facilitator superfamily (MFS) profile" evidence="16">
    <location>
        <begin position="22"/>
        <end position="465"/>
    </location>
</feature>
<gene>
    <name evidence="18" type="primary">LOC105898947</name>
</gene>
<keyword evidence="17" id="KW-1185">Reference proteome</keyword>
<dbReference type="Pfam" id="PF00083">
    <property type="entry name" value="Sugar_tr"/>
    <property type="match status" value="1"/>
</dbReference>
<feature type="transmembrane region" description="Helical" evidence="15">
    <location>
        <begin position="163"/>
        <end position="187"/>
    </location>
</feature>
<comment type="similarity">
    <text evidence="4">Belongs to the major facilitator superfamily. Sugar transporter (TC 2.A.1.1) family. Glucose transporter subfamily.</text>
</comment>
<dbReference type="InterPro" id="IPR003663">
    <property type="entry name" value="Sugar/inositol_transpt"/>
</dbReference>
<feature type="transmembrane region" description="Helical" evidence="15">
    <location>
        <begin position="129"/>
        <end position="151"/>
    </location>
</feature>
<dbReference type="Gene3D" id="1.20.1250.20">
    <property type="entry name" value="MFS general substrate transporter like domains"/>
    <property type="match status" value="1"/>
</dbReference>
<feature type="transmembrane region" description="Helical" evidence="15">
    <location>
        <begin position="193"/>
        <end position="214"/>
    </location>
</feature>
<evidence type="ECO:0000256" key="7">
    <source>
        <dbReference type="ARBA" id="ARBA00022475"/>
    </source>
</evidence>